<gene>
    <name evidence="2" type="ORF">TNCT_697711</name>
</gene>
<dbReference type="AlphaFoldDB" id="A0A8X6H3P2"/>
<reference evidence="2" key="1">
    <citation type="submission" date="2020-07" db="EMBL/GenBank/DDBJ databases">
        <title>Multicomponent nature underlies the extraordinary mechanical properties of spider dragline silk.</title>
        <authorList>
            <person name="Kono N."/>
            <person name="Nakamura H."/>
            <person name="Mori M."/>
            <person name="Yoshida Y."/>
            <person name="Ohtoshi R."/>
            <person name="Malay A.D."/>
            <person name="Moran D.A.P."/>
            <person name="Tomita M."/>
            <person name="Numata K."/>
            <person name="Arakawa K."/>
        </authorList>
    </citation>
    <scope>NUCLEOTIDE SEQUENCE</scope>
</reference>
<name>A0A8X6H3P2_TRICU</name>
<keyword evidence="3" id="KW-1185">Reference proteome</keyword>
<feature type="region of interest" description="Disordered" evidence="1">
    <location>
        <begin position="719"/>
        <end position="738"/>
    </location>
</feature>
<feature type="compositionally biased region" description="Low complexity" evidence="1">
    <location>
        <begin position="549"/>
        <end position="566"/>
    </location>
</feature>
<dbReference type="Proteomes" id="UP000887116">
    <property type="component" value="Unassembled WGS sequence"/>
</dbReference>
<feature type="compositionally biased region" description="Polar residues" evidence="1">
    <location>
        <begin position="719"/>
        <end position="733"/>
    </location>
</feature>
<feature type="compositionally biased region" description="Acidic residues" evidence="1">
    <location>
        <begin position="682"/>
        <end position="692"/>
    </location>
</feature>
<feature type="region of interest" description="Disordered" evidence="1">
    <location>
        <begin position="870"/>
        <end position="914"/>
    </location>
</feature>
<dbReference type="OrthoDB" id="10514373at2759"/>
<feature type="region of interest" description="Disordered" evidence="1">
    <location>
        <begin position="682"/>
        <end position="709"/>
    </location>
</feature>
<feature type="region of interest" description="Disordered" evidence="1">
    <location>
        <begin position="297"/>
        <end position="319"/>
    </location>
</feature>
<feature type="compositionally biased region" description="Basic and acidic residues" evidence="1">
    <location>
        <begin position="891"/>
        <end position="908"/>
    </location>
</feature>
<comment type="caution">
    <text evidence="2">The sequence shown here is derived from an EMBL/GenBank/DDBJ whole genome shotgun (WGS) entry which is preliminary data.</text>
</comment>
<proteinExistence type="predicted"/>
<feature type="region of interest" description="Disordered" evidence="1">
    <location>
        <begin position="103"/>
        <end position="124"/>
    </location>
</feature>
<feature type="compositionally biased region" description="Polar residues" evidence="1">
    <location>
        <begin position="297"/>
        <end position="315"/>
    </location>
</feature>
<evidence type="ECO:0000256" key="1">
    <source>
        <dbReference type="SAM" id="MobiDB-lite"/>
    </source>
</evidence>
<sequence length="1082" mass="122605">MRISKYKYTSHISDISRSILTTSKIKTRLISDASTSTPTDKSVCKQIVSKYEVESTSPKKGVFDILRPTKCDKVQRELHTTVESKKLVENSQTAQSLCVKQKFEKQKHPSLPQGKKPQNVQPNPMDFRREVASAKKVETPTNATANEYIGSGYRHYYYPPGIYFAEPVRRKSVKILVEEFEGLILQAERGCQKETERKQKSLGKWEDNKQRISDIAAKTSMIRPENVQSSSTPRTSFSFVSSFISPENVQPASRINISNERISPLNSTEKALLGSKINVSLLKKYLYFEPDETWPRSNARISLPNEKTSSTSSEKAQPRLRTKISLPNEITQLSSPEEGQLDSRERTSFLKEVACPLISPEMVQSCSRINLSNEKVSPLINTEKAQLGSQTRFSRLIGPENNQPSKIKIIIPNERTSVISPEKIQLSSRSQIILNEKTSFKKQPENVTVQSDAGKAAMPASDAQPSILQEGDIPAIRTLKYEVLSSSTERQNESKQAEFLGALLLERKDLTRSSLEFQRPIVIEHLRSNTEAETPKDSTERGKTLRSRANNSGEISSPSSSMGPAENVLHENKLDIGSETTPVSHVQSSVVPGGSGSKVNIGVRPIKISRSYFEQQDTFEESLDALDYITSRGMKKLDLILEEMEKRCREKYPRSDWVDSTKEAQETELATLRELSRIVTTEFEETQEENEESASHPSNIKSPEDGSGTAAVEQLQNLKSKSGSVQEKGSPDQQAGGELDKVDLSARLKSARALFEILQAIKIDRSLKAWMELLRIFYRIGSIHTSNEFKTVLRRMYDEKIIKKFFDYYLTHHSKIRRSSAKGGNFEENDLLFRSLRRITYRIGQMTMAMIWLDIGERLQTVRHERMQLREEKTTGQNVKLSPPLNIDSSNENRSESSIDLVQKENSKEPLTFSSQNLQENVKINVGDEKPKQIDQLRGKALGSKPTYKTVSSKESSLEEKLKHRFYRVSKENLLIKEQMRRKRTNRKEEGEIPAVDSVASPRIVSGGDLLSRCTQIKEKDSSGDPVSKYSDVQEVENSENNLKNFHRLPLDELETRELLQIFDKIFGDMFSAFIQSNMNNF</sequence>
<protein>
    <submittedName>
        <fullName evidence="2">Uncharacterized protein</fullName>
    </submittedName>
</protein>
<feature type="region of interest" description="Disordered" evidence="1">
    <location>
        <begin position="528"/>
        <end position="566"/>
    </location>
</feature>
<accession>A0A8X6H3P2</accession>
<organism evidence="2 3">
    <name type="scientific">Trichonephila clavata</name>
    <name type="common">Joro spider</name>
    <name type="synonym">Nephila clavata</name>
    <dbReference type="NCBI Taxonomy" id="2740835"/>
    <lineage>
        <taxon>Eukaryota</taxon>
        <taxon>Metazoa</taxon>
        <taxon>Ecdysozoa</taxon>
        <taxon>Arthropoda</taxon>
        <taxon>Chelicerata</taxon>
        <taxon>Arachnida</taxon>
        <taxon>Araneae</taxon>
        <taxon>Araneomorphae</taxon>
        <taxon>Entelegynae</taxon>
        <taxon>Araneoidea</taxon>
        <taxon>Nephilidae</taxon>
        <taxon>Trichonephila</taxon>
    </lineage>
</organism>
<dbReference type="EMBL" id="BMAO01002213">
    <property type="protein sequence ID" value="GFQ79134.1"/>
    <property type="molecule type" value="Genomic_DNA"/>
</dbReference>
<evidence type="ECO:0000313" key="2">
    <source>
        <dbReference type="EMBL" id="GFQ79134.1"/>
    </source>
</evidence>
<evidence type="ECO:0000313" key="3">
    <source>
        <dbReference type="Proteomes" id="UP000887116"/>
    </source>
</evidence>
<feature type="compositionally biased region" description="Basic and acidic residues" evidence="1">
    <location>
        <begin position="528"/>
        <end position="543"/>
    </location>
</feature>